<proteinExistence type="predicted"/>
<sequence length="297" mass="32300">MANGRGAGKFGQGRAGWRFFGSELKRWREAAGLTQQELALRVFCSGSYIGQFETGIRRPQPEVAQRIDEELKSDGFFGRMCDELINGSLNVHYFTESAYKKGLSEYFAEAAYLEGLAHAIREYAPVFVPGLLQTEAYARAVFLAGYPGLSDAEIESRVAARLERQGILEDPTKPLLWAVIDENTIRRKVGGASVMSEQLMHVARLARARRITLQVLPFEVAVPALSGSLKLMAFADAPVVAYSEAAHSGGLMDDPARVAALERAYDLTMATALPPAASLELVQSVAAGYASECGWTS</sequence>
<dbReference type="SMART" id="SM00530">
    <property type="entry name" value="HTH_XRE"/>
    <property type="match status" value="1"/>
</dbReference>
<accession>A0A2A2D8U6</accession>
<dbReference type="EMBL" id="NSJV01000320">
    <property type="protein sequence ID" value="PAU47856.1"/>
    <property type="molecule type" value="Genomic_DNA"/>
</dbReference>
<dbReference type="SUPFAM" id="SSF47413">
    <property type="entry name" value="lambda repressor-like DNA-binding domains"/>
    <property type="match status" value="1"/>
</dbReference>
<dbReference type="CDD" id="cd00093">
    <property type="entry name" value="HTH_XRE"/>
    <property type="match status" value="1"/>
</dbReference>
<dbReference type="InterPro" id="IPR043917">
    <property type="entry name" value="DUF5753"/>
</dbReference>
<protein>
    <submittedName>
        <fullName evidence="2">Transcriptional regulator</fullName>
    </submittedName>
</protein>
<dbReference type="PROSITE" id="PS50943">
    <property type="entry name" value="HTH_CROC1"/>
    <property type="match status" value="1"/>
</dbReference>
<dbReference type="GO" id="GO:0003677">
    <property type="term" value="F:DNA binding"/>
    <property type="evidence" value="ECO:0007669"/>
    <property type="project" value="InterPro"/>
</dbReference>
<evidence type="ECO:0000313" key="2">
    <source>
        <dbReference type="EMBL" id="PAU47856.1"/>
    </source>
</evidence>
<feature type="domain" description="HTH cro/C1-type" evidence="1">
    <location>
        <begin position="24"/>
        <end position="77"/>
    </location>
</feature>
<reference evidence="2 3" key="1">
    <citation type="submission" date="2017-08" db="EMBL/GenBank/DDBJ databases">
        <title>Genome sequence of Streptomyces albireticuli NRRL B-1670.</title>
        <authorList>
            <person name="Graham D.E."/>
            <person name="Mahan K.M."/>
            <person name="Klingeman D.M."/>
            <person name="Hettich R.L."/>
            <person name="Parry R.J."/>
            <person name="Spain J.C."/>
        </authorList>
    </citation>
    <scope>NUCLEOTIDE SEQUENCE [LARGE SCALE GENOMIC DNA]</scope>
    <source>
        <strain evidence="2 3">NRRL B-1670</strain>
    </source>
</reference>
<keyword evidence="3" id="KW-1185">Reference proteome</keyword>
<dbReference type="InterPro" id="IPR010982">
    <property type="entry name" value="Lambda_DNA-bd_dom_sf"/>
</dbReference>
<dbReference type="Pfam" id="PF13560">
    <property type="entry name" value="HTH_31"/>
    <property type="match status" value="1"/>
</dbReference>
<dbReference type="Proteomes" id="UP000218944">
    <property type="component" value="Unassembled WGS sequence"/>
</dbReference>
<organism evidence="2 3">
    <name type="scientific">Streptomyces albireticuli</name>
    <dbReference type="NCBI Taxonomy" id="1940"/>
    <lineage>
        <taxon>Bacteria</taxon>
        <taxon>Bacillati</taxon>
        <taxon>Actinomycetota</taxon>
        <taxon>Actinomycetes</taxon>
        <taxon>Kitasatosporales</taxon>
        <taxon>Streptomycetaceae</taxon>
        <taxon>Streptomyces</taxon>
    </lineage>
</organism>
<dbReference type="AlphaFoldDB" id="A0A2A2D8U6"/>
<evidence type="ECO:0000259" key="1">
    <source>
        <dbReference type="PROSITE" id="PS50943"/>
    </source>
</evidence>
<dbReference type="Pfam" id="PF19054">
    <property type="entry name" value="DUF5753"/>
    <property type="match status" value="1"/>
</dbReference>
<name>A0A2A2D8U6_9ACTN</name>
<dbReference type="RefSeq" id="WP_095581712.1">
    <property type="nucleotide sequence ID" value="NZ_JAJQQQ010000016.1"/>
</dbReference>
<gene>
    <name evidence="2" type="ORF">CK936_16395</name>
</gene>
<evidence type="ECO:0000313" key="3">
    <source>
        <dbReference type="Proteomes" id="UP000218944"/>
    </source>
</evidence>
<dbReference type="Gene3D" id="1.10.260.40">
    <property type="entry name" value="lambda repressor-like DNA-binding domains"/>
    <property type="match status" value="1"/>
</dbReference>
<dbReference type="InterPro" id="IPR001387">
    <property type="entry name" value="Cro/C1-type_HTH"/>
</dbReference>
<comment type="caution">
    <text evidence="2">The sequence shown here is derived from an EMBL/GenBank/DDBJ whole genome shotgun (WGS) entry which is preliminary data.</text>
</comment>